<sequence>MAERVAAAAYTLGWALVRRLPERLGRHAFAGIADAAWRRRTSGVGQLEANLERLMAAPVGHDQLRALSRAGMRSYLRYWYEMFRLPALSSAQLHDSVRAVGVERVEQAVASGRGVVAALPHMGNWDLAGAWITARGIPLTTVAQRLRPERLFDRFVAFRSSLGMEVLPLTGAANPFGTLARRLRSGRLVCLLADRDITESGVGVTFFGESARMPGGPALLAQRTGAALLPVSLHYEGRHMVIRVHEEIPVPAAGDTAAKTRAMTQELAHVFEAEISEHPQDWHMLQPIFTADLPGAEPAGRSTAATSPTSPPPPGQR</sequence>
<dbReference type="PANTHER" id="PTHR30606:SF10">
    <property type="entry name" value="PHOSPHATIDYLINOSITOL MANNOSIDE ACYLTRANSFERASE"/>
    <property type="match status" value="1"/>
</dbReference>
<protein>
    <submittedName>
        <fullName evidence="8">Phosphatidylinositol mannoside acyltransferase</fullName>
    </submittedName>
</protein>
<accession>A0ABP7FS36</accession>
<evidence type="ECO:0000256" key="7">
    <source>
        <dbReference type="SAM" id="MobiDB-lite"/>
    </source>
</evidence>
<dbReference type="PANTHER" id="PTHR30606">
    <property type="entry name" value="LIPID A BIOSYNTHESIS LAUROYL ACYLTRANSFERASE"/>
    <property type="match status" value="1"/>
</dbReference>
<keyword evidence="4" id="KW-0808">Transferase</keyword>
<dbReference type="Proteomes" id="UP001500908">
    <property type="component" value="Unassembled WGS sequence"/>
</dbReference>
<dbReference type="NCBIfam" id="NF005919">
    <property type="entry name" value="PRK07920.1"/>
    <property type="match status" value="1"/>
</dbReference>
<evidence type="ECO:0000256" key="3">
    <source>
        <dbReference type="ARBA" id="ARBA00022519"/>
    </source>
</evidence>
<feature type="region of interest" description="Disordered" evidence="7">
    <location>
        <begin position="292"/>
        <end position="317"/>
    </location>
</feature>
<evidence type="ECO:0000256" key="1">
    <source>
        <dbReference type="ARBA" id="ARBA00004533"/>
    </source>
</evidence>
<keyword evidence="5" id="KW-0472">Membrane</keyword>
<keyword evidence="9" id="KW-1185">Reference proteome</keyword>
<evidence type="ECO:0000313" key="8">
    <source>
        <dbReference type="EMBL" id="GAA3746318.1"/>
    </source>
</evidence>
<keyword evidence="2" id="KW-1003">Cell membrane</keyword>
<keyword evidence="6 8" id="KW-0012">Acyltransferase</keyword>
<dbReference type="EMBL" id="BAABDD010000011">
    <property type="protein sequence ID" value="GAA3746318.1"/>
    <property type="molecule type" value="Genomic_DNA"/>
</dbReference>
<dbReference type="InterPro" id="IPR004960">
    <property type="entry name" value="LipA_acyltrans"/>
</dbReference>
<evidence type="ECO:0000256" key="5">
    <source>
        <dbReference type="ARBA" id="ARBA00023136"/>
    </source>
</evidence>
<evidence type="ECO:0000256" key="2">
    <source>
        <dbReference type="ARBA" id="ARBA00022475"/>
    </source>
</evidence>
<dbReference type="RefSeq" id="WP_344971641.1">
    <property type="nucleotide sequence ID" value="NZ_BAABDD010000011.1"/>
</dbReference>
<proteinExistence type="predicted"/>
<dbReference type="CDD" id="cd07984">
    <property type="entry name" value="LPLAT_LABLAT-like"/>
    <property type="match status" value="1"/>
</dbReference>
<keyword evidence="3" id="KW-0997">Cell inner membrane</keyword>
<name>A0ABP7FS36_9ACTN</name>
<dbReference type="GO" id="GO:0016746">
    <property type="term" value="F:acyltransferase activity"/>
    <property type="evidence" value="ECO:0007669"/>
    <property type="project" value="UniProtKB-KW"/>
</dbReference>
<evidence type="ECO:0000256" key="4">
    <source>
        <dbReference type="ARBA" id="ARBA00022679"/>
    </source>
</evidence>
<comment type="caution">
    <text evidence="8">The sequence shown here is derived from an EMBL/GenBank/DDBJ whole genome shotgun (WGS) entry which is preliminary data.</text>
</comment>
<dbReference type="Pfam" id="PF03279">
    <property type="entry name" value="Lip_A_acyltrans"/>
    <property type="match status" value="1"/>
</dbReference>
<organism evidence="8 9">
    <name type="scientific">Salinactinospora qingdaonensis</name>
    <dbReference type="NCBI Taxonomy" id="702744"/>
    <lineage>
        <taxon>Bacteria</taxon>
        <taxon>Bacillati</taxon>
        <taxon>Actinomycetota</taxon>
        <taxon>Actinomycetes</taxon>
        <taxon>Streptosporangiales</taxon>
        <taxon>Nocardiopsidaceae</taxon>
        <taxon>Salinactinospora</taxon>
    </lineage>
</organism>
<reference evidence="9" key="1">
    <citation type="journal article" date="2019" name="Int. J. Syst. Evol. Microbiol.">
        <title>The Global Catalogue of Microorganisms (GCM) 10K type strain sequencing project: providing services to taxonomists for standard genome sequencing and annotation.</title>
        <authorList>
            <consortium name="The Broad Institute Genomics Platform"/>
            <consortium name="The Broad Institute Genome Sequencing Center for Infectious Disease"/>
            <person name="Wu L."/>
            <person name="Ma J."/>
        </authorList>
    </citation>
    <scope>NUCLEOTIDE SEQUENCE [LARGE SCALE GENOMIC DNA]</scope>
    <source>
        <strain evidence="9">JCM 17137</strain>
    </source>
</reference>
<evidence type="ECO:0000313" key="9">
    <source>
        <dbReference type="Proteomes" id="UP001500908"/>
    </source>
</evidence>
<comment type="subcellular location">
    <subcellularLocation>
        <location evidence="1">Cell inner membrane</location>
    </subcellularLocation>
</comment>
<feature type="compositionally biased region" description="Low complexity" evidence="7">
    <location>
        <begin position="298"/>
        <end position="308"/>
    </location>
</feature>
<gene>
    <name evidence="8" type="ORF">GCM10022402_27280</name>
</gene>
<evidence type="ECO:0000256" key="6">
    <source>
        <dbReference type="ARBA" id="ARBA00023315"/>
    </source>
</evidence>